<proteinExistence type="predicted"/>
<dbReference type="EMBL" id="RBXR01000001">
    <property type="protein sequence ID" value="RKT74765.1"/>
    <property type="molecule type" value="Genomic_DNA"/>
</dbReference>
<dbReference type="RefSeq" id="WP_121229795.1">
    <property type="nucleotide sequence ID" value="NZ_JBIUBA010000006.1"/>
</dbReference>
<reference evidence="1 2" key="1">
    <citation type="submission" date="2018-10" db="EMBL/GenBank/DDBJ databases">
        <title>Sequencing the genomes of 1000 actinobacteria strains.</title>
        <authorList>
            <person name="Klenk H.-P."/>
        </authorList>
    </citation>
    <scope>NUCLEOTIDE SEQUENCE [LARGE SCALE GENOMIC DNA]</scope>
    <source>
        <strain evidence="1 2">DSM 43911</strain>
    </source>
</reference>
<protein>
    <submittedName>
        <fullName evidence="1">Polyketide cyclase/dehydrase/lipid transport protein</fullName>
    </submittedName>
</protein>
<dbReference type="AlphaFoldDB" id="A0A495XNI6"/>
<accession>A0A495XNI6</accession>
<keyword evidence="2" id="KW-1185">Reference proteome</keyword>
<dbReference type="Gene3D" id="3.30.530.20">
    <property type="match status" value="1"/>
</dbReference>
<evidence type="ECO:0000313" key="1">
    <source>
        <dbReference type="EMBL" id="RKT74765.1"/>
    </source>
</evidence>
<dbReference type="OrthoDB" id="3681637at2"/>
<dbReference type="CDD" id="cd07812">
    <property type="entry name" value="SRPBCC"/>
    <property type="match status" value="1"/>
</dbReference>
<dbReference type="InterPro" id="IPR019587">
    <property type="entry name" value="Polyketide_cyclase/dehydratase"/>
</dbReference>
<dbReference type="SUPFAM" id="SSF55961">
    <property type="entry name" value="Bet v1-like"/>
    <property type="match status" value="1"/>
</dbReference>
<gene>
    <name evidence="1" type="ORF">DFJ66_8135</name>
</gene>
<comment type="caution">
    <text evidence="1">The sequence shown here is derived from an EMBL/GenBank/DDBJ whole genome shotgun (WGS) entry which is preliminary data.</text>
</comment>
<evidence type="ECO:0000313" key="2">
    <source>
        <dbReference type="Proteomes" id="UP000272729"/>
    </source>
</evidence>
<organism evidence="1 2">
    <name type="scientific">Saccharothrix variisporea</name>
    <dbReference type="NCBI Taxonomy" id="543527"/>
    <lineage>
        <taxon>Bacteria</taxon>
        <taxon>Bacillati</taxon>
        <taxon>Actinomycetota</taxon>
        <taxon>Actinomycetes</taxon>
        <taxon>Pseudonocardiales</taxon>
        <taxon>Pseudonocardiaceae</taxon>
        <taxon>Saccharothrix</taxon>
    </lineage>
</organism>
<dbReference type="InterPro" id="IPR023393">
    <property type="entry name" value="START-like_dom_sf"/>
</dbReference>
<dbReference type="Pfam" id="PF10604">
    <property type="entry name" value="Polyketide_cyc2"/>
    <property type="match status" value="1"/>
</dbReference>
<name>A0A495XNI6_9PSEU</name>
<sequence>MRTVEAHAALTAGPDRVWECLADPSRWNEWLTLHKSWKGEPPAAVEGRGATATATAMNMPITIDWTFEEVDAPHTLGMSGTTRAGVKLRLTILLAARGAGTQVDVDATVDGGMIDGPMGAVFKKSLTSALDKSLKKLGDLTR</sequence>
<dbReference type="Proteomes" id="UP000272729">
    <property type="component" value="Unassembled WGS sequence"/>
</dbReference>